<proteinExistence type="predicted"/>
<accession>A0AAU7DTG1</accession>
<reference evidence="2" key="1">
    <citation type="submission" date="2024-02" db="EMBL/GenBank/DDBJ databases">
        <title>Tomenella chthoni gen. nov. sp. nov., a member of the family Jonesiaceae isolated from bat guano.</title>
        <authorList>
            <person name="Miller S.L."/>
            <person name="King J."/>
            <person name="Sankaranarayanan K."/>
            <person name="Lawson P.A."/>
        </authorList>
    </citation>
    <scope>NUCLEOTIDE SEQUENCE</scope>
    <source>
        <strain evidence="2">BS-20</strain>
    </source>
</reference>
<sequence length="220" mass="24123">MSEKLTVDIWSDIACPWCYIGKRKFEAGLANFSGKDAVTVEYHSFELAPDTPVDFEGSEVDFLAKHKGLPVAQVEQMLDQVTQVAASVGLDYQFDHLKHTKTLKAHEILHFAKAHGKQIELKERLLKAYFTEGQHVGKQDVLVALAAEVGLDAEQAALALADGTYANEVQADIDQARAYGINGVPFFVINNKYGISGTQDPRAFTQALEQAATDLAQEQA</sequence>
<dbReference type="AlphaFoldDB" id="A0AAU7DTG1"/>
<dbReference type="PANTHER" id="PTHR13887">
    <property type="entry name" value="GLUTATHIONE S-TRANSFERASE KAPPA"/>
    <property type="match status" value="1"/>
</dbReference>
<dbReference type="Pfam" id="PF01323">
    <property type="entry name" value="DSBA"/>
    <property type="match status" value="1"/>
</dbReference>
<gene>
    <name evidence="2" type="ORF">V5R04_12190</name>
</gene>
<dbReference type="CDD" id="cd03024">
    <property type="entry name" value="DsbA_FrnE"/>
    <property type="match status" value="1"/>
</dbReference>
<evidence type="ECO:0000259" key="1">
    <source>
        <dbReference type="Pfam" id="PF01323"/>
    </source>
</evidence>
<dbReference type="Gene3D" id="3.40.30.10">
    <property type="entry name" value="Glutaredoxin"/>
    <property type="match status" value="1"/>
</dbReference>
<organism evidence="2">
    <name type="scientific">Jonesiaceae bacterium BS-20</name>
    <dbReference type="NCBI Taxonomy" id="3120821"/>
    <lineage>
        <taxon>Bacteria</taxon>
        <taxon>Bacillati</taxon>
        <taxon>Actinomycetota</taxon>
        <taxon>Actinomycetes</taxon>
        <taxon>Micrococcales</taxon>
        <taxon>Jonesiaceae</taxon>
    </lineage>
</organism>
<dbReference type="SUPFAM" id="SSF52833">
    <property type="entry name" value="Thioredoxin-like"/>
    <property type="match status" value="1"/>
</dbReference>
<name>A0AAU7DTG1_9MICO</name>
<dbReference type="GO" id="GO:0016491">
    <property type="term" value="F:oxidoreductase activity"/>
    <property type="evidence" value="ECO:0007669"/>
    <property type="project" value="InterPro"/>
</dbReference>
<dbReference type="InterPro" id="IPR001853">
    <property type="entry name" value="DSBA-like_thioredoxin_dom"/>
</dbReference>
<protein>
    <submittedName>
        <fullName evidence="2">DsbA family oxidoreductase</fullName>
    </submittedName>
</protein>
<evidence type="ECO:0000313" key="2">
    <source>
        <dbReference type="EMBL" id="XBH20969.1"/>
    </source>
</evidence>
<dbReference type="InterPro" id="IPR036249">
    <property type="entry name" value="Thioredoxin-like_sf"/>
</dbReference>
<dbReference type="EMBL" id="CP146203">
    <property type="protein sequence ID" value="XBH20969.1"/>
    <property type="molecule type" value="Genomic_DNA"/>
</dbReference>
<dbReference type="PANTHER" id="PTHR13887:SF41">
    <property type="entry name" value="THIOREDOXIN SUPERFAMILY PROTEIN"/>
    <property type="match status" value="1"/>
</dbReference>
<feature type="domain" description="DSBA-like thioredoxin" evidence="1">
    <location>
        <begin position="6"/>
        <end position="208"/>
    </location>
</feature>